<keyword evidence="2" id="KW-1185">Reference proteome</keyword>
<gene>
    <name evidence="1" type="primary">Vigan.07G109000</name>
    <name evidence="1" type="ORF">VIGAN_07109000</name>
</gene>
<reference evidence="1 2" key="1">
    <citation type="journal article" date="2015" name="Sci. Rep.">
        <title>The power of single molecule real-time sequencing technology in the de novo assembly of a eukaryotic genome.</title>
        <authorList>
            <person name="Sakai H."/>
            <person name="Naito K."/>
            <person name="Ogiso-Tanaka E."/>
            <person name="Takahashi Y."/>
            <person name="Iseki K."/>
            <person name="Muto C."/>
            <person name="Satou K."/>
            <person name="Teruya K."/>
            <person name="Shiroma A."/>
            <person name="Shimoji M."/>
            <person name="Hirano T."/>
            <person name="Itoh T."/>
            <person name="Kaga A."/>
            <person name="Tomooka N."/>
        </authorList>
    </citation>
    <scope>NUCLEOTIDE SEQUENCE [LARGE SCALE GENOMIC DNA]</scope>
    <source>
        <strain evidence="2">cv. Shumari</strain>
    </source>
</reference>
<dbReference type="EMBL" id="AP015040">
    <property type="protein sequence ID" value="BAT92385.1"/>
    <property type="molecule type" value="Genomic_DNA"/>
</dbReference>
<dbReference type="Proteomes" id="UP000291084">
    <property type="component" value="Chromosome 7"/>
</dbReference>
<evidence type="ECO:0000313" key="2">
    <source>
        <dbReference type="Proteomes" id="UP000291084"/>
    </source>
</evidence>
<feature type="non-terminal residue" evidence="1">
    <location>
        <position position="111"/>
    </location>
</feature>
<organism evidence="1 2">
    <name type="scientific">Vigna angularis var. angularis</name>
    <dbReference type="NCBI Taxonomy" id="157739"/>
    <lineage>
        <taxon>Eukaryota</taxon>
        <taxon>Viridiplantae</taxon>
        <taxon>Streptophyta</taxon>
        <taxon>Embryophyta</taxon>
        <taxon>Tracheophyta</taxon>
        <taxon>Spermatophyta</taxon>
        <taxon>Magnoliopsida</taxon>
        <taxon>eudicotyledons</taxon>
        <taxon>Gunneridae</taxon>
        <taxon>Pentapetalae</taxon>
        <taxon>rosids</taxon>
        <taxon>fabids</taxon>
        <taxon>Fabales</taxon>
        <taxon>Fabaceae</taxon>
        <taxon>Papilionoideae</taxon>
        <taxon>50 kb inversion clade</taxon>
        <taxon>NPAAA clade</taxon>
        <taxon>indigoferoid/millettioid clade</taxon>
        <taxon>Phaseoleae</taxon>
        <taxon>Vigna</taxon>
    </lineage>
</organism>
<protein>
    <submittedName>
        <fullName evidence="1">Uncharacterized protein</fullName>
    </submittedName>
</protein>
<name>A0A0S3SHU2_PHAAN</name>
<evidence type="ECO:0000313" key="1">
    <source>
        <dbReference type="EMBL" id="BAT92385.1"/>
    </source>
</evidence>
<dbReference type="AlphaFoldDB" id="A0A0S3SHU2"/>
<accession>A0A0S3SHU2</accession>
<sequence length="111" mass="13062">MDLHILIYISREHCHFVKTGAHITFKAQPNVKISKWWMRRILKEDIHDFGKFRQGLFSPLNHNHVPFDCVKESNSGSRPKIQLPYNWYVTEEEEVENIDAKVKENNISNAG</sequence>
<proteinExistence type="predicted"/>